<feature type="binding site" description="proximal binding residue" evidence="15">
    <location>
        <position position="85"/>
    </location>
    <ligand>
        <name>heme b</name>
        <dbReference type="ChEBI" id="CHEBI:60344"/>
    </ligand>
    <ligandPart>
        <name>Fe</name>
        <dbReference type="ChEBI" id="CHEBI:18248"/>
    </ligandPart>
</feature>
<dbReference type="InterPro" id="IPR039261">
    <property type="entry name" value="FNR_nucleotide-bd"/>
</dbReference>
<dbReference type="InterPro" id="IPR017927">
    <property type="entry name" value="FAD-bd_FR_type"/>
</dbReference>
<comment type="similarity">
    <text evidence="2 15">Belongs to the globin family. Two-domain flavohemoproteins subfamily.</text>
</comment>
<keyword evidence="7 15" id="KW-0479">Metal-binding</keyword>
<feature type="region of interest" description="Reductase" evidence="15">
    <location>
        <begin position="149"/>
        <end position="410"/>
    </location>
</feature>
<dbReference type="SUPFAM" id="SSF63380">
    <property type="entry name" value="Riboflavin synthase domain-like"/>
    <property type="match status" value="1"/>
</dbReference>
<dbReference type="NCBIfam" id="NF009805">
    <property type="entry name" value="PRK13289.1"/>
    <property type="match status" value="1"/>
</dbReference>
<dbReference type="PANTHER" id="PTHR43396:SF3">
    <property type="entry name" value="FLAVOHEMOPROTEIN"/>
    <property type="match status" value="1"/>
</dbReference>
<evidence type="ECO:0000259" key="17">
    <source>
        <dbReference type="PROSITE" id="PS51384"/>
    </source>
</evidence>
<dbReference type="GO" id="GO:0071949">
    <property type="term" value="F:FAD binding"/>
    <property type="evidence" value="ECO:0007669"/>
    <property type="project" value="InterPro"/>
</dbReference>
<feature type="binding site" evidence="15">
    <location>
        <begin position="275"/>
        <end position="280"/>
    </location>
    <ligand>
        <name>NADP(+)</name>
        <dbReference type="ChEBI" id="CHEBI:58349"/>
    </ligand>
</feature>
<evidence type="ECO:0000256" key="2">
    <source>
        <dbReference type="ARBA" id="ARBA00008414"/>
    </source>
</evidence>
<keyword evidence="3 15" id="KW-0813">Transport</keyword>
<keyword evidence="19" id="KW-1185">Reference proteome</keyword>
<feature type="site" description="Influences the redox potential of the prosthetic heme and FAD groups" evidence="15">
    <location>
        <position position="390"/>
    </location>
</feature>
<dbReference type="Proteomes" id="UP000181997">
    <property type="component" value="Unassembled WGS sequence"/>
</dbReference>
<keyword evidence="10 15" id="KW-0560">Oxidoreductase</keyword>
<feature type="active site" description="Charge relay system" evidence="15">
    <location>
        <position position="137"/>
    </location>
</feature>
<keyword evidence="9 15" id="KW-0521">NADP</keyword>
<dbReference type="PANTHER" id="PTHR43396">
    <property type="entry name" value="FLAVOHEMOPROTEIN"/>
    <property type="match status" value="1"/>
</dbReference>
<dbReference type="GO" id="GO:0046210">
    <property type="term" value="P:nitric oxide catabolic process"/>
    <property type="evidence" value="ECO:0007669"/>
    <property type="project" value="TreeGrafter"/>
</dbReference>
<comment type="similarity">
    <text evidence="1 15">In the C-terminal section; belongs to the flavoprotein pyridine nucleotide cytochrome reductase family.</text>
</comment>
<dbReference type="GO" id="GO:0046872">
    <property type="term" value="F:metal ion binding"/>
    <property type="evidence" value="ECO:0007669"/>
    <property type="project" value="UniProtKB-KW"/>
</dbReference>
<dbReference type="InterPro" id="IPR001709">
    <property type="entry name" value="Flavoprot_Pyr_Nucl_cyt_Rdtase"/>
</dbReference>
<evidence type="ECO:0000256" key="3">
    <source>
        <dbReference type="ARBA" id="ARBA00022448"/>
    </source>
</evidence>
<evidence type="ECO:0000256" key="4">
    <source>
        <dbReference type="ARBA" id="ARBA00022617"/>
    </source>
</evidence>
<dbReference type="InterPro" id="IPR008333">
    <property type="entry name" value="Cbr1-like_FAD-bd_dom"/>
</dbReference>
<feature type="site" description="Influences the redox potential of the prosthetic heme and FAD groups" evidence="15">
    <location>
        <position position="84"/>
    </location>
</feature>
<dbReference type="FunFam" id="1.10.490.10:FF:000003">
    <property type="entry name" value="Flavohemoprotein"/>
    <property type="match status" value="1"/>
</dbReference>
<feature type="domain" description="FAD-binding FR-type" evidence="17">
    <location>
        <begin position="152"/>
        <end position="261"/>
    </location>
</feature>
<name>A0A0V8HH78_9BACI</name>
<dbReference type="Gene3D" id="2.40.30.10">
    <property type="entry name" value="Translation factors"/>
    <property type="match status" value="1"/>
</dbReference>
<dbReference type="Gene3D" id="1.10.490.10">
    <property type="entry name" value="Globins"/>
    <property type="match status" value="1"/>
</dbReference>
<dbReference type="PROSITE" id="PS51384">
    <property type="entry name" value="FAD_FR"/>
    <property type="match status" value="1"/>
</dbReference>
<feature type="active site" description="Charge relay system" evidence="15">
    <location>
        <position position="95"/>
    </location>
</feature>
<comment type="catalytic activity">
    <reaction evidence="14 15">
        <text>2 nitric oxide + NADPH + 2 O2 = 2 nitrate + NADP(+) + H(+)</text>
        <dbReference type="Rhea" id="RHEA:19465"/>
        <dbReference type="ChEBI" id="CHEBI:15378"/>
        <dbReference type="ChEBI" id="CHEBI:15379"/>
        <dbReference type="ChEBI" id="CHEBI:16480"/>
        <dbReference type="ChEBI" id="CHEBI:17632"/>
        <dbReference type="ChEBI" id="CHEBI:57783"/>
        <dbReference type="ChEBI" id="CHEBI:58349"/>
        <dbReference type="EC" id="1.14.12.17"/>
    </reaction>
</comment>
<keyword evidence="15" id="KW-0216">Detoxification</keyword>
<keyword evidence="12 15" id="KW-0520">NAD</keyword>
<dbReference type="GO" id="GO:0019825">
    <property type="term" value="F:oxygen binding"/>
    <property type="evidence" value="ECO:0007669"/>
    <property type="project" value="InterPro"/>
</dbReference>
<gene>
    <name evidence="15" type="primary">hmp</name>
    <name evidence="18" type="ORF">GA0061094_2896</name>
</gene>
<dbReference type="InterPro" id="IPR009050">
    <property type="entry name" value="Globin-like_sf"/>
</dbReference>
<dbReference type="GO" id="GO:0071500">
    <property type="term" value="P:cellular response to nitrosative stress"/>
    <property type="evidence" value="ECO:0007669"/>
    <property type="project" value="TreeGrafter"/>
</dbReference>
<dbReference type="GO" id="GO:0009636">
    <property type="term" value="P:response to toxic substance"/>
    <property type="evidence" value="ECO:0007669"/>
    <property type="project" value="UniProtKB-KW"/>
</dbReference>
<dbReference type="CDD" id="cd06184">
    <property type="entry name" value="flavohem_like_fad_nad_binding"/>
    <property type="match status" value="1"/>
</dbReference>
<reference evidence="19" key="1">
    <citation type="submission" date="2016-08" db="EMBL/GenBank/DDBJ databases">
        <authorList>
            <person name="Varghese N."/>
            <person name="Submissions Spin"/>
        </authorList>
    </citation>
    <scope>NUCLEOTIDE SEQUENCE [LARGE SCALE GENOMIC DNA]</scope>
    <source>
        <strain evidence="19">SGD-1123</strain>
    </source>
</reference>
<feature type="binding site" evidence="15">
    <location>
        <begin position="391"/>
        <end position="394"/>
    </location>
    <ligand>
        <name>FAD</name>
        <dbReference type="ChEBI" id="CHEBI:57692"/>
    </ligand>
</feature>
<evidence type="ECO:0000256" key="8">
    <source>
        <dbReference type="ARBA" id="ARBA00022827"/>
    </source>
</evidence>
<evidence type="ECO:0000256" key="10">
    <source>
        <dbReference type="ARBA" id="ARBA00023002"/>
    </source>
</evidence>
<dbReference type="OrthoDB" id="9801223at2"/>
<keyword evidence="18" id="KW-0223">Dioxygenase</keyword>
<organism evidence="18 19">
    <name type="scientific">[Bacillus] enclensis</name>
    <dbReference type="NCBI Taxonomy" id="1402860"/>
    <lineage>
        <taxon>Bacteria</taxon>
        <taxon>Bacillati</taxon>
        <taxon>Bacillota</taxon>
        <taxon>Bacilli</taxon>
        <taxon>Bacillales</taxon>
        <taxon>Bacillaceae</taxon>
        <taxon>Rossellomorea</taxon>
    </lineage>
</organism>
<dbReference type="PRINTS" id="PR00371">
    <property type="entry name" value="FPNCR"/>
</dbReference>
<dbReference type="InterPro" id="IPR012292">
    <property type="entry name" value="Globin/Proto"/>
</dbReference>
<protein>
    <recommendedName>
        <fullName evidence="15">Flavohemoprotein</fullName>
    </recommendedName>
    <alternativeName>
        <fullName evidence="15">Flavohemoglobin</fullName>
    </alternativeName>
    <alternativeName>
        <fullName evidence="15">Hemoglobin-like protein</fullName>
    </alternativeName>
    <alternativeName>
        <fullName evidence="15">Nitric oxide dioxygenase</fullName>
        <shortName evidence="15">NO oxygenase</shortName>
        <shortName evidence="15">NOD</shortName>
        <ecNumber evidence="15">1.14.12.17</ecNumber>
    </alternativeName>
</protein>
<keyword evidence="6 15" id="KW-0285">Flavoprotein</keyword>
<evidence type="ECO:0000256" key="11">
    <source>
        <dbReference type="ARBA" id="ARBA00023004"/>
    </source>
</evidence>
<dbReference type="EC" id="1.14.12.17" evidence="15"/>
<comment type="cofactor">
    <cofactor evidence="15">
        <name>FAD</name>
        <dbReference type="ChEBI" id="CHEBI:57692"/>
    </cofactor>
    <text evidence="15">Binds 1 FAD per subunit.</text>
</comment>
<comment type="cofactor">
    <cofactor evidence="15">
        <name>heme b</name>
        <dbReference type="ChEBI" id="CHEBI:60344"/>
    </cofactor>
    <text evidence="15">Binds 1 heme b (iron(II)-protoporphyrin IX) group per subunit.</text>
</comment>
<comment type="domain">
    <text evidence="15">Consists of two distinct domains; an N-terminal heme-containing oxygen-binding domain and a C-terminal reductase domain with binding sites for FAD and NAD(P)H.</text>
</comment>
<comment type="function">
    <text evidence="15">Is involved in NO detoxification in an aerobic process, termed nitric oxide dioxygenase (NOD) reaction that utilizes O(2) and NAD(P)H to convert NO to nitrate, which protects the bacterium from various noxious nitrogen compounds. Therefore, plays a central role in the inducible response to nitrosative stress.</text>
</comment>
<proteinExistence type="inferred from homology"/>
<feature type="domain" description="Globin" evidence="16">
    <location>
        <begin position="1"/>
        <end position="138"/>
    </location>
</feature>
<keyword evidence="8 15" id="KW-0274">FAD</keyword>
<dbReference type="CDD" id="cd14777">
    <property type="entry name" value="Yhb1-globin-like"/>
    <property type="match status" value="1"/>
</dbReference>
<evidence type="ECO:0000256" key="6">
    <source>
        <dbReference type="ARBA" id="ARBA00022630"/>
    </source>
</evidence>
<dbReference type="RefSeq" id="WP_058298970.1">
    <property type="nucleotide sequence ID" value="NZ_FMAU01000003.1"/>
</dbReference>
<dbReference type="SUPFAM" id="SSF52343">
    <property type="entry name" value="Ferredoxin reductase-like, C-terminal NADP-linked domain"/>
    <property type="match status" value="1"/>
</dbReference>
<dbReference type="Pfam" id="PF00042">
    <property type="entry name" value="Globin"/>
    <property type="match status" value="1"/>
</dbReference>
<evidence type="ECO:0000256" key="9">
    <source>
        <dbReference type="ARBA" id="ARBA00022857"/>
    </source>
</evidence>
<evidence type="ECO:0000256" key="12">
    <source>
        <dbReference type="ARBA" id="ARBA00023027"/>
    </source>
</evidence>
<dbReference type="InterPro" id="IPR001433">
    <property type="entry name" value="OxRdtase_FAD/NAD-bd"/>
</dbReference>
<feature type="binding site" evidence="15">
    <location>
        <begin position="206"/>
        <end position="209"/>
    </location>
    <ligand>
        <name>FAD</name>
        <dbReference type="ChEBI" id="CHEBI:57692"/>
    </ligand>
</feature>
<evidence type="ECO:0000256" key="13">
    <source>
        <dbReference type="ARBA" id="ARBA00048649"/>
    </source>
</evidence>
<dbReference type="InterPro" id="IPR000971">
    <property type="entry name" value="Globin"/>
</dbReference>
<evidence type="ECO:0000259" key="16">
    <source>
        <dbReference type="PROSITE" id="PS01033"/>
    </source>
</evidence>
<dbReference type="Pfam" id="PF00970">
    <property type="entry name" value="FAD_binding_6"/>
    <property type="match status" value="1"/>
</dbReference>
<keyword evidence="5 15" id="KW-0561">Oxygen transport</keyword>
<dbReference type="GO" id="GO:0020037">
    <property type="term" value="F:heme binding"/>
    <property type="evidence" value="ECO:0007669"/>
    <property type="project" value="InterPro"/>
</dbReference>
<evidence type="ECO:0000256" key="7">
    <source>
        <dbReference type="ARBA" id="ARBA00022723"/>
    </source>
</evidence>
<evidence type="ECO:0000256" key="5">
    <source>
        <dbReference type="ARBA" id="ARBA00022621"/>
    </source>
</evidence>
<dbReference type="PRINTS" id="PR00410">
    <property type="entry name" value="PHEHYDRXLASE"/>
</dbReference>
<dbReference type="GO" id="GO:0008941">
    <property type="term" value="F:nitric oxide dioxygenase NAD(P)H activity"/>
    <property type="evidence" value="ECO:0007669"/>
    <property type="project" value="UniProtKB-UniRule"/>
</dbReference>
<sequence>MLSQKTIDIVKSTAPVLEVKGTEITSVFYKNMFASHPELLDIFNHANQKKGRQQTALANTVYAAAKHIDQLEALLPAVKQIAHKHRSLGIKPEHYPIVGEHLLGAIKEVLGDAATDEIIGAWADAYGVIAGVFIDVEEQMYVEAESKEAGFRDFKPFVVAKKVKESDVITSFYLKPQDGEKVPAFNPGQYISVRVTIPGQKNTHIRQYSLSGAYKEEYFRISVKKEEEVDPNGIVSVFLHEKVQEGSVVEVSAPAGDFFLNQENKGGKVALISGGVGITPMVSMLETIAEETPQRPAAFIHASKNEGVQAFRKDIDGLMDKLENGEACYILENPSNVSLCHFSGYVNKEILSTYVDSETECYVCGPAPFMKAVIMTLKEIGLPEDKINFEFFGPAMDLSTVDEKEKVKAQ</sequence>
<dbReference type="FunFam" id="2.40.30.10:FF:000034">
    <property type="entry name" value="Flavohemoprotein"/>
    <property type="match status" value="1"/>
</dbReference>
<dbReference type="Gene3D" id="3.40.50.80">
    <property type="entry name" value="Nucleotide-binding domain of ferredoxin-NADP reductase (FNR) module"/>
    <property type="match status" value="1"/>
</dbReference>
<dbReference type="PROSITE" id="PS01033">
    <property type="entry name" value="GLOBIN"/>
    <property type="match status" value="1"/>
</dbReference>
<evidence type="ECO:0000313" key="18">
    <source>
        <dbReference type="EMBL" id="SCC17442.1"/>
    </source>
</evidence>
<comment type="catalytic activity">
    <reaction evidence="13 15">
        <text>2 nitric oxide + NADH + 2 O2 = 2 nitrate + NAD(+) + H(+)</text>
        <dbReference type="Rhea" id="RHEA:19469"/>
        <dbReference type="ChEBI" id="CHEBI:15378"/>
        <dbReference type="ChEBI" id="CHEBI:15379"/>
        <dbReference type="ChEBI" id="CHEBI:16480"/>
        <dbReference type="ChEBI" id="CHEBI:17632"/>
        <dbReference type="ChEBI" id="CHEBI:57540"/>
        <dbReference type="ChEBI" id="CHEBI:57945"/>
        <dbReference type="EC" id="1.14.12.17"/>
    </reaction>
</comment>
<dbReference type="AlphaFoldDB" id="A0A0V8HH78"/>
<dbReference type="HAMAP" id="MF_01252">
    <property type="entry name" value="Hmp"/>
    <property type="match status" value="1"/>
</dbReference>
<dbReference type="InterPro" id="IPR017938">
    <property type="entry name" value="Riboflavin_synthase-like_b-brl"/>
</dbReference>
<evidence type="ECO:0000256" key="1">
    <source>
        <dbReference type="ARBA" id="ARBA00006401"/>
    </source>
</evidence>
<dbReference type="Pfam" id="PF00175">
    <property type="entry name" value="NAD_binding_1"/>
    <property type="match status" value="1"/>
</dbReference>
<dbReference type="EMBL" id="FMAU01000003">
    <property type="protein sequence ID" value="SCC17442.1"/>
    <property type="molecule type" value="Genomic_DNA"/>
</dbReference>
<dbReference type="InterPro" id="IPR023950">
    <property type="entry name" value="Hmp"/>
</dbReference>
<dbReference type="SUPFAM" id="SSF46458">
    <property type="entry name" value="Globin-like"/>
    <property type="match status" value="1"/>
</dbReference>
<accession>A0A0V8HH78</accession>
<dbReference type="GO" id="GO:0005344">
    <property type="term" value="F:oxygen carrier activity"/>
    <property type="evidence" value="ECO:0007669"/>
    <property type="project" value="UniProtKB-UniRule"/>
</dbReference>
<feature type="binding site" evidence="15">
    <location>
        <position position="190"/>
    </location>
    <ligand>
        <name>FAD</name>
        <dbReference type="ChEBI" id="CHEBI:57692"/>
    </ligand>
</feature>
<keyword evidence="4 15" id="KW-0349">Heme</keyword>
<evidence type="ECO:0000256" key="14">
    <source>
        <dbReference type="ARBA" id="ARBA00049433"/>
    </source>
</evidence>
<evidence type="ECO:0000313" key="19">
    <source>
        <dbReference type="Proteomes" id="UP000181997"/>
    </source>
</evidence>
<feature type="site" description="Involved in heme-bound ligand stabilization and O-O bond activation" evidence="15">
    <location>
        <position position="29"/>
    </location>
</feature>
<keyword evidence="11 15" id="KW-0408">Iron</keyword>
<evidence type="ECO:0000256" key="15">
    <source>
        <dbReference type="HAMAP-Rule" id="MF_01252"/>
    </source>
</evidence>